<dbReference type="RefSeq" id="WP_102772754.1">
    <property type="nucleotide sequence ID" value="NZ_POQS01000002.1"/>
</dbReference>
<reference evidence="2 3" key="1">
    <citation type="submission" date="2018-01" db="EMBL/GenBank/DDBJ databases">
        <title>The draft genome of an aniline degradation strain ANB-1.</title>
        <authorList>
            <person name="Zhang L."/>
            <person name="Jiang J."/>
        </authorList>
    </citation>
    <scope>NUCLEOTIDE SEQUENCE [LARGE SCALE GENOMIC DNA]</scope>
    <source>
        <strain evidence="2 3">ANB-1</strain>
    </source>
</reference>
<evidence type="ECO:0000313" key="3">
    <source>
        <dbReference type="Proteomes" id="UP000235994"/>
    </source>
</evidence>
<evidence type="ECO:0000313" key="2">
    <source>
        <dbReference type="EMBL" id="PND34695.1"/>
    </source>
</evidence>
<keyword evidence="1" id="KW-0472">Membrane</keyword>
<comment type="caution">
    <text evidence="2">The sequence shown here is derived from an EMBL/GenBank/DDBJ whole genome shotgun (WGS) entry which is preliminary data.</text>
</comment>
<dbReference type="AlphaFoldDB" id="A0A2N8KMM7"/>
<keyword evidence="1" id="KW-1133">Transmembrane helix</keyword>
<organism evidence="2 3">
    <name type="scientific">Achromobacter pulmonis</name>
    <dbReference type="NCBI Taxonomy" id="1389932"/>
    <lineage>
        <taxon>Bacteria</taxon>
        <taxon>Pseudomonadati</taxon>
        <taxon>Pseudomonadota</taxon>
        <taxon>Betaproteobacteria</taxon>
        <taxon>Burkholderiales</taxon>
        <taxon>Alcaligenaceae</taxon>
        <taxon>Achromobacter</taxon>
    </lineage>
</organism>
<feature type="transmembrane region" description="Helical" evidence="1">
    <location>
        <begin position="132"/>
        <end position="151"/>
    </location>
</feature>
<gene>
    <name evidence="2" type="ORF">C1I89_11005</name>
</gene>
<dbReference type="Proteomes" id="UP000235994">
    <property type="component" value="Unassembled WGS sequence"/>
</dbReference>
<sequence>MRVWRDAFFEGLRSGTLASLFSVAILTAAGRIEHGRAAPPINAISHWIWGARALRKNSPTWRHTANGYLIHHAASIFWATLHARATGVGQGPRPIGRALAEGLCTAGVACFADYRLTPERFRPGFEHRLSRGALLLVYAAFGLGLALGARACRSAAASGQRLTVRPR</sequence>
<evidence type="ECO:0008006" key="4">
    <source>
        <dbReference type="Google" id="ProtNLM"/>
    </source>
</evidence>
<dbReference type="EMBL" id="POQS01000002">
    <property type="protein sequence ID" value="PND34695.1"/>
    <property type="molecule type" value="Genomic_DNA"/>
</dbReference>
<protein>
    <recommendedName>
        <fullName evidence="4">DUF2938 domain-containing protein</fullName>
    </recommendedName>
</protein>
<accession>A0A2N8KMM7</accession>
<keyword evidence="1" id="KW-0812">Transmembrane</keyword>
<keyword evidence="3" id="KW-1185">Reference proteome</keyword>
<evidence type="ECO:0000256" key="1">
    <source>
        <dbReference type="SAM" id="Phobius"/>
    </source>
</evidence>
<name>A0A2N8KMM7_9BURK</name>
<proteinExistence type="predicted"/>